<feature type="region of interest" description="Disordered" evidence="1">
    <location>
        <begin position="61"/>
        <end position="230"/>
    </location>
</feature>
<evidence type="ECO:0000313" key="4">
    <source>
        <dbReference type="Proteomes" id="UP000199663"/>
    </source>
</evidence>
<evidence type="ECO:0000256" key="2">
    <source>
        <dbReference type="SAM" id="Phobius"/>
    </source>
</evidence>
<reference evidence="3 4" key="1">
    <citation type="submission" date="2016-10" db="EMBL/GenBank/DDBJ databases">
        <authorList>
            <person name="Varghese N."/>
            <person name="Submissions S."/>
        </authorList>
    </citation>
    <scope>NUCLEOTIDE SEQUENCE [LARGE SCALE GENOMIC DNA]</scope>
    <source>
        <strain evidence="3 4">DSM 17997</strain>
    </source>
</reference>
<dbReference type="RefSeq" id="WP_019600068.1">
    <property type="nucleotide sequence ID" value="NZ_FNQC01000018.1"/>
</dbReference>
<organism evidence="3 4">
    <name type="scientific">Rhodonellum ikkaensis</name>
    <dbReference type="NCBI Taxonomy" id="336829"/>
    <lineage>
        <taxon>Bacteria</taxon>
        <taxon>Pseudomonadati</taxon>
        <taxon>Bacteroidota</taxon>
        <taxon>Cytophagia</taxon>
        <taxon>Cytophagales</taxon>
        <taxon>Cytophagaceae</taxon>
        <taxon>Rhodonellum</taxon>
    </lineage>
</organism>
<accession>A0A1H3TL27</accession>
<proteinExistence type="predicted"/>
<feature type="compositionally biased region" description="Low complexity" evidence="1">
    <location>
        <begin position="147"/>
        <end position="162"/>
    </location>
</feature>
<feature type="transmembrane region" description="Helical" evidence="2">
    <location>
        <begin position="17"/>
        <end position="38"/>
    </location>
</feature>
<gene>
    <name evidence="3" type="ORF">SAMN05444412_11858</name>
</gene>
<feature type="compositionally biased region" description="Gly residues" evidence="1">
    <location>
        <begin position="215"/>
        <end position="230"/>
    </location>
</feature>
<sequence>MQAWESNKEENDNRRKAWIITTVINVLVLVAIYFLVVWKQPIPPLPQFGLELNLGFSDLGSGSTPTTAPPSAVQSTNTEAPAPGDPAPTPVETAVPVAQPKTEAAKPKSTPAKTTYEAKSKTASPIKGAEKANTATKEPSPVKKETPTPVTTPATSEAAKTATKAEEKPKVDQRAIFGGGGTTGKSTQPAAGSAQGSSTQKGDEGKPQGTIDGRGLMGPGGTGEGKPGPGAGYNLDLAGWDFASRPSINDNVSTRTGRIVFKITVDDNGKIVQAIPLEYNVSNEVLAYYRTVVNQVTFKRQSGNPTAEYSSGKITFVIKVD</sequence>
<keyword evidence="2" id="KW-1133">Transmembrane helix</keyword>
<dbReference type="EMBL" id="FNQC01000018">
    <property type="protein sequence ID" value="SDZ50511.1"/>
    <property type="molecule type" value="Genomic_DNA"/>
</dbReference>
<feature type="compositionally biased region" description="Polar residues" evidence="1">
    <location>
        <begin position="184"/>
        <end position="200"/>
    </location>
</feature>
<keyword evidence="4" id="KW-1185">Reference proteome</keyword>
<feature type="compositionally biased region" description="Basic and acidic residues" evidence="1">
    <location>
        <begin position="163"/>
        <end position="173"/>
    </location>
</feature>
<keyword evidence="2" id="KW-0472">Membrane</keyword>
<keyword evidence="2" id="KW-0812">Transmembrane</keyword>
<evidence type="ECO:0008006" key="5">
    <source>
        <dbReference type="Google" id="ProtNLM"/>
    </source>
</evidence>
<evidence type="ECO:0000256" key="1">
    <source>
        <dbReference type="SAM" id="MobiDB-lite"/>
    </source>
</evidence>
<dbReference type="Proteomes" id="UP000199663">
    <property type="component" value="Unassembled WGS sequence"/>
</dbReference>
<evidence type="ECO:0000313" key="3">
    <source>
        <dbReference type="EMBL" id="SDZ50511.1"/>
    </source>
</evidence>
<protein>
    <recommendedName>
        <fullName evidence="5">Outer membrane transport energization protein TonB</fullName>
    </recommendedName>
</protein>
<feature type="compositionally biased region" description="Low complexity" evidence="1">
    <location>
        <begin position="90"/>
        <end position="100"/>
    </location>
</feature>
<name>A0A1H3TL27_9BACT</name>
<comment type="caution">
    <text evidence="3">The sequence shown here is derived from an EMBL/GenBank/DDBJ whole genome shotgun (WGS) entry which is preliminary data.</text>
</comment>